<keyword evidence="2" id="KW-0732">Signal</keyword>
<keyword evidence="4" id="KW-1185">Reference proteome</keyword>
<evidence type="ECO:0000256" key="1">
    <source>
        <dbReference type="SAM" id="MobiDB-lite"/>
    </source>
</evidence>
<comment type="caution">
    <text evidence="3">The sequence shown here is derived from an EMBL/GenBank/DDBJ whole genome shotgun (WGS) entry which is preliminary data.</text>
</comment>
<accession>A0A409X6X8</accession>
<gene>
    <name evidence="3" type="ORF">CVT25_007221</name>
</gene>
<dbReference type="InParanoid" id="A0A409X6X8"/>
<evidence type="ECO:0000313" key="4">
    <source>
        <dbReference type="Proteomes" id="UP000283269"/>
    </source>
</evidence>
<evidence type="ECO:0000256" key="2">
    <source>
        <dbReference type="SAM" id="SignalP"/>
    </source>
</evidence>
<feature type="region of interest" description="Disordered" evidence="1">
    <location>
        <begin position="80"/>
        <end position="132"/>
    </location>
</feature>
<proteinExistence type="predicted"/>
<organism evidence="3 4">
    <name type="scientific">Psilocybe cyanescens</name>
    <dbReference type="NCBI Taxonomy" id="93625"/>
    <lineage>
        <taxon>Eukaryota</taxon>
        <taxon>Fungi</taxon>
        <taxon>Dikarya</taxon>
        <taxon>Basidiomycota</taxon>
        <taxon>Agaricomycotina</taxon>
        <taxon>Agaricomycetes</taxon>
        <taxon>Agaricomycetidae</taxon>
        <taxon>Agaricales</taxon>
        <taxon>Agaricineae</taxon>
        <taxon>Strophariaceae</taxon>
        <taxon>Psilocybe</taxon>
    </lineage>
</organism>
<dbReference type="Proteomes" id="UP000283269">
    <property type="component" value="Unassembled WGS sequence"/>
</dbReference>
<feature type="compositionally biased region" description="Low complexity" evidence="1">
    <location>
        <begin position="119"/>
        <end position="132"/>
    </location>
</feature>
<dbReference type="EMBL" id="NHYD01002469">
    <property type="protein sequence ID" value="PPQ86516.1"/>
    <property type="molecule type" value="Genomic_DNA"/>
</dbReference>
<dbReference type="AlphaFoldDB" id="A0A409X6X8"/>
<feature type="signal peptide" evidence="2">
    <location>
        <begin position="1"/>
        <end position="15"/>
    </location>
</feature>
<name>A0A409X6X8_PSICY</name>
<sequence>MLMMFFFILHLACECSIIPDISPACTLLATGYSTSAFSAFCQSASSAASAALATARGSGAGLSPVPFAVPASISMGVGGKEKEAVTEGPRMSTMLSPPPVATTSTLSGAEQEQPMSVGTTATTSASSSTVPATAHSTTFMQPISTTTASDNDTPVLPGTIIQDLHLRLVGHLDRGSPARGDDA</sequence>
<protein>
    <submittedName>
        <fullName evidence="3">Uncharacterized protein</fullName>
    </submittedName>
</protein>
<feature type="chain" id="PRO_5019198574" evidence="2">
    <location>
        <begin position="16"/>
        <end position="183"/>
    </location>
</feature>
<evidence type="ECO:0000313" key="3">
    <source>
        <dbReference type="EMBL" id="PPQ86516.1"/>
    </source>
</evidence>
<feature type="compositionally biased region" description="Polar residues" evidence="1">
    <location>
        <begin position="101"/>
        <end position="118"/>
    </location>
</feature>
<reference evidence="3 4" key="1">
    <citation type="journal article" date="2018" name="Evol. Lett.">
        <title>Horizontal gene cluster transfer increased hallucinogenic mushroom diversity.</title>
        <authorList>
            <person name="Reynolds H.T."/>
            <person name="Vijayakumar V."/>
            <person name="Gluck-Thaler E."/>
            <person name="Korotkin H.B."/>
            <person name="Matheny P.B."/>
            <person name="Slot J.C."/>
        </authorList>
    </citation>
    <scope>NUCLEOTIDE SEQUENCE [LARGE SCALE GENOMIC DNA]</scope>
    <source>
        <strain evidence="3 4">2631</strain>
    </source>
</reference>